<evidence type="ECO:0000256" key="6">
    <source>
        <dbReference type="ARBA" id="ARBA00022692"/>
    </source>
</evidence>
<feature type="domain" description="Histidine kinase" evidence="12">
    <location>
        <begin position="184"/>
        <end position="387"/>
    </location>
</feature>
<dbReference type="GO" id="GO:0016301">
    <property type="term" value="F:kinase activity"/>
    <property type="evidence" value="ECO:0007669"/>
    <property type="project" value="UniProtKB-KW"/>
</dbReference>
<dbReference type="Gene3D" id="1.10.287.130">
    <property type="match status" value="1"/>
</dbReference>
<sequence length="387" mass="44753">MFESEKKSLSRFLVIYIVSTLLLIAVGSVIFYRYSFHRIIDHQNETLKIKTALIRSKLHDLHTSTETKLLYPVIEGIHTALYDVDRNYLIGDFKPEKIEWHNDFWQTGDKLYHRFEMHPYYLGTATVVSAAPIDEAPIHALQTKMAIAFVLATLFVALIARWLGRLFLAPVHQSMQLLDRFIKDTTHELNTPISTILTNIELFKSLHPQLQKSEELRRIEIASGRLSRIYDDLAYLQLNHQRHRRIEPIDFSALLKERLAYFAPMMERRGLQLESELVDHLVRQMDREDAAKLIDNLLSNAVKYTQPGGSIRVKLDIKELSIEDSGIGMDEKVKSRVTDRFFRADRSEGGFGLGLNIVKEIVDFYGLRLDIESKKGVGTKVRVSWEK</sequence>
<keyword evidence="8 11" id="KW-1133">Transmembrane helix</keyword>
<dbReference type="Pfam" id="PF00512">
    <property type="entry name" value="HisKA"/>
    <property type="match status" value="1"/>
</dbReference>
<dbReference type="InterPro" id="IPR004358">
    <property type="entry name" value="Sig_transdc_His_kin-like_C"/>
</dbReference>
<dbReference type="InterPro" id="IPR036097">
    <property type="entry name" value="HisK_dim/P_sf"/>
</dbReference>
<evidence type="ECO:0000256" key="10">
    <source>
        <dbReference type="ARBA" id="ARBA00023136"/>
    </source>
</evidence>
<dbReference type="Proteomes" id="UP001321445">
    <property type="component" value="Chromosome"/>
</dbReference>
<dbReference type="RefSeq" id="WP_286337141.1">
    <property type="nucleotide sequence ID" value="NZ_AP027370.1"/>
</dbReference>
<dbReference type="SMART" id="SM00387">
    <property type="entry name" value="HATPase_c"/>
    <property type="match status" value="1"/>
</dbReference>
<name>A0ABM8FI26_9BACT</name>
<dbReference type="SUPFAM" id="SSF55874">
    <property type="entry name" value="ATPase domain of HSP90 chaperone/DNA topoisomerase II/histidine kinase"/>
    <property type="match status" value="1"/>
</dbReference>
<keyword evidence="7 13" id="KW-0418">Kinase</keyword>
<dbReference type="SMART" id="SM00388">
    <property type="entry name" value="HisKA"/>
    <property type="match status" value="1"/>
</dbReference>
<evidence type="ECO:0000256" key="9">
    <source>
        <dbReference type="ARBA" id="ARBA00023012"/>
    </source>
</evidence>
<evidence type="ECO:0000256" key="4">
    <source>
        <dbReference type="ARBA" id="ARBA00022553"/>
    </source>
</evidence>
<dbReference type="PANTHER" id="PTHR45436:SF15">
    <property type="entry name" value="SENSOR HISTIDINE KINASE CUSS"/>
    <property type="match status" value="1"/>
</dbReference>
<keyword evidence="10 11" id="KW-0472">Membrane</keyword>
<dbReference type="EMBL" id="AP027370">
    <property type="protein sequence ID" value="BDY11927.1"/>
    <property type="molecule type" value="Genomic_DNA"/>
</dbReference>
<dbReference type="Gene3D" id="3.30.565.10">
    <property type="entry name" value="Histidine kinase-like ATPase, C-terminal domain"/>
    <property type="match status" value="1"/>
</dbReference>
<evidence type="ECO:0000256" key="8">
    <source>
        <dbReference type="ARBA" id="ARBA00022989"/>
    </source>
</evidence>
<comment type="subcellular location">
    <subcellularLocation>
        <location evidence="2">Membrane</location>
        <topology evidence="2">Multi-pass membrane protein</topology>
    </subcellularLocation>
</comment>
<keyword evidence="14" id="KW-1185">Reference proteome</keyword>
<keyword evidence="6 11" id="KW-0812">Transmembrane</keyword>
<evidence type="ECO:0000256" key="2">
    <source>
        <dbReference type="ARBA" id="ARBA00004141"/>
    </source>
</evidence>
<evidence type="ECO:0000256" key="1">
    <source>
        <dbReference type="ARBA" id="ARBA00000085"/>
    </source>
</evidence>
<dbReference type="SUPFAM" id="SSF47384">
    <property type="entry name" value="Homodimeric domain of signal transducing histidine kinase"/>
    <property type="match status" value="1"/>
</dbReference>
<dbReference type="EC" id="2.7.13.3" evidence="3"/>
<accession>A0ABM8FI26</accession>
<dbReference type="PANTHER" id="PTHR45436">
    <property type="entry name" value="SENSOR HISTIDINE KINASE YKOH"/>
    <property type="match status" value="1"/>
</dbReference>
<evidence type="ECO:0000256" key="7">
    <source>
        <dbReference type="ARBA" id="ARBA00022777"/>
    </source>
</evidence>
<evidence type="ECO:0000256" key="11">
    <source>
        <dbReference type="SAM" id="Phobius"/>
    </source>
</evidence>
<dbReference type="InterPro" id="IPR005467">
    <property type="entry name" value="His_kinase_dom"/>
</dbReference>
<dbReference type="InterPro" id="IPR036890">
    <property type="entry name" value="HATPase_C_sf"/>
</dbReference>
<feature type="transmembrane region" description="Helical" evidence="11">
    <location>
        <begin position="12"/>
        <end position="32"/>
    </location>
</feature>
<keyword evidence="4" id="KW-0597">Phosphoprotein</keyword>
<dbReference type="PRINTS" id="PR00344">
    <property type="entry name" value="BCTRLSENSOR"/>
</dbReference>
<dbReference type="InterPro" id="IPR003594">
    <property type="entry name" value="HATPase_dom"/>
</dbReference>
<evidence type="ECO:0000313" key="14">
    <source>
        <dbReference type="Proteomes" id="UP001321445"/>
    </source>
</evidence>
<evidence type="ECO:0000256" key="5">
    <source>
        <dbReference type="ARBA" id="ARBA00022679"/>
    </source>
</evidence>
<dbReference type="InterPro" id="IPR003661">
    <property type="entry name" value="HisK_dim/P_dom"/>
</dbReference>
<evidence type="ECO:0000256" key="3">
    <source>
        <dbReference type="ARBA" id="ARBA00012438"/>
    </source>
</evidence>
<dbReference type="InterPro" id="IPR050428">
    <property type="entry name" value="TCS_sensor_his_kinase"/>
</dbReference>
<reference evidence="13 14" key="1">
    <citation type="submission" date="2023-03" db="EMBL/GenBank/DDBJ databases">
        <title>Description of Hydrogenimonas sp. ISO32.</title>
        <authorList>
            <person name="Mino S."/>
            <person name="Fukazawa S."/>
            <person name="Sawabe T."/>
        </authorList>
    </citation>
    <scope>NUCLEOTIDE SEQUENCE [LARGE SCALE GENOMIC DNA]</scope>
    <source>
        <strain evidence="13 14">ISO32</strain>
    </source>
</reference>
<keyword evidence="9" id="KW-0902">Two-component regulatory system</keyword>
<dbReference type="PROSITE" id="PS50109">
    <property type="entry name" value="HIS_KIN"/>
    <property type="match status" value="1"/>
</dbReference>
<comment type="catalytic activity">
    <reaction evidence="1">
        <text>ATP + protein L-histidine = ADP + protein N-phospho-L-histidine.</text>
        <dbReference type="EC" id="2.7.13.3"/>
    </reaction>
</comment>
<organism evidence="13 14">
    <name type="scientific">Hydrogenimonas cancrithermarum</name>
    <dbReference type="NCBI Taxonomy" id="2993563"/>
    <lineage>
        <taxon>Bacteria</taxon>
        <taxon>Pseudomonadati</taxon>
        <taxon>Campylobacterota</taxon>
        <taxon>Epsilonproteobacteria</taxon>
        <taxon>Campylobacterales</taxon>
        <taxon>Hydrogenimonadaceae</taxon>
        <taxon>Hydrogenimonas</taxon>
    </lineage>
</organism>
<protein>
    <recommendedName>
        <fullName evidence="3">histidine kinase</fullName>
        <ecNumber evidence="3">2.7.13.3</ecNumber>
    </recommendedName>
</protein>
<dbReference type="Pfam" id="PF02518">
    <property type="entry name" value="HATPase_c"/>
    <property type="match status" value="1"/>
</dbReference>
<dbReference type="CDD" id="cd00082">
    <property type="entry name" value="HisKA"/>
    <property type="match status" value="1"/>
</dbReference>
<evidence type="ECO:0000313" key="13">
    <source>
        <dbReference type="EMBL" id="BDY11927.1"/>
    </source>
</evidence>
<feature type="transmembrane region" description="Helical" evidence="11">
    <location>
        <begin position="145"/>
        <end position="164"/>
    </location>
</feature>
<gene>
    <name evidence="13" type="primary">dccS_1</name>
    <name evidence="13" type="ORF">HCR_02390</name>
</gene>
<evidence type="ECO:0000259" key="12">
    <source>
        <dbReference type="PROSITE" id="PS50109"/>
    </source>
</evidence>
<proteinExistence type="predicted"/>
<keyword evidence="5" id="KW-0808">Transferase</keyword>